<evidence type="ECO:0000256" key="5">
    <source>
        <dbReference type="ARBA" id="ARBA00023237"/>
    </source>
</evidence>
<protein>
    <submittedName>
        <fullName evidence="9">RagB/SusD family nutrient uptake outer membrane protein</fullName>
    </submittedName>
</protein>
<dbReference type="InterPro" id="IPR012944">
    <property type="entry name" value="SusD_RagB_dom"/>
</dbReference>
<keyword evidence="5" id="KW-0998">Cell outer membrane</keyword>
<sequence length="575" mass="66294">MMKRIYLILILAMPLVMACEDFIDRPPLDQISTNDYWKSSADLQNYTAQFYLDFVEGHDGIPSASVRYEENSDNIVSTGVNNLLSGRVTPATGTWKSQWEIIRTINIFFDNYSRCEDDFSTWQHYLGEAQFFKAYHYFQLVKRYGDVPWYTHSLMPDDEELMKARNPRTQVVDSLLILLDQAFVNISGRNDAPWGNNSINKEAVLAFKTRVALFEGTWQKYHAMLNDQFSTPGANPDKYFQACVDAAEELMNGNYRVGIYNTGNPETDYFDLFSMSNMGSIDEVLLYKAYNIDEGYGHNANFYATTYPFGYGTTWSYVTSHLGRDGDSFDYLGLAETTKGNDFMVAIANNCDPRLHQNVWIPGEVISSISNIVWDKPPIDEGGAFQNSSGFQFRKYTNTTQTLNYADENDQGFIIFRYAEVLLNYAEAKYELDGVVAYEQLNQLRARAGMPDFTIIPQSTDPNRLDYGYSIPDELYEIRRERRVETVFEGLREMDWRRWAAHALFTGKRFKGYPFKQDEFPELTVHLDENGLIDILQSLIPNGNQFRPNQDYLYSIPLQELTLNPNLEQNPGWDN</sequence>
<keyword evidence="4" id="KW-0472">Membrane</keyword>
<feature type="domain" description="RagB/SusD" evidence="7">
    <location>
        <begin position="257"/>
        <end position="573"/>
    </location>
</feature>
<feature type="signal peptide" evidence="6">
    <location>
        <begin position="1"/>
        <end position="18"/>
    </location>
</feature>
<feature type="chain" id="PRO_5017376540" evidence="6">
    <location>
        <begin position="19"/>
        <end position="575"/>
    </location>
</feature>
<comment type="caution">
    <text evidence="9">The sequence shown here is derived from an EMBL/GenBank/DDBJ whole genome shotgun (WGS) entry which is preliminary data.</text>
</comment>
<dbReference type="Gene3D" id="1.25.40.390">
    <property type="match status" value="1"/>
</dbReference>
<evidence type="ECO:0000313" key="9">
    <source>
        <dbReference type="EMBL" id="RIH63916.1"/>
    </source>
</evidence>
<dbReference type="GO" id="GO:0009279">
    <property type="term" value="C:cell outer membrane"/>
    <property type="evidence" value="ECO:0007669"/>
    <property type="project" value="UniProtKB-SubCell"/>
</dbReference>
<keyword evidence="10" id="KW-1185">Reference proteome</keyword>
<dbReference type="AlphaFoldDB" id="A0A399CXH6"/>
<dbReference type="Pfam" id="PF07980">
    <property type="entry name" value="SusD_RagB"/>
    <property type="match status" value="1"/>
</dbReference>
<evidence type="ECO:0000313" key="10">
    <source>
        <dbReference type="Proteomes" id="UP000266441"/>
    </source>
</evidence>
<comment type="subcellular location">
    <subcellularLocation>
        <location evidence="1">Cell outer membrane</location>
    </subcellularLocation>
</comment>
<evidence type="ECO:0000256" key="1">
    <source>
        <dbReference type="ARBA" id="ARBA00004442"/>
    </source>
</evidence>
<dbReference type="InterPro" id="IPR033985">
    <property type="entry name" value="SusD-like_N"/>
</dbReference>
<evidence type="ECO:0000256" key="6">
    <source>
        <dbReference type="SAM" id="SignalP"/>
    </source>
</evidence>
<name>A0A399CXH6_9BACT</name>
<feature type="domain" description="SusD-like N-terminal" evidence="8">
    <location>
        <begin position="89"/>
        <end position="213"/>
    </location>
</feature>
<dbReference type="SUPFAM" id="SSF48452">
    <property type="entry name" value="TPR-like"/>
    <property type="match status" value="1"/>
</dbReference>
<dbReference type="Proteomes" id="UP000266441">
    <property type="component" value="Unassembled WGS sequence"/>
</dbReference>
<dbReference type="OrthoDB" id="1031584at2"/>
<evidence type="ECO:0000256" key="4">
    <source>
        <dbReference type="ARBA" id="ARBA00023136"/>
    </source>
</evidence>
<dbReference type="Pfam" id="PF14322">
    <property type="entry name" value="SusD-like_3"/>
    <property type="match status" value="1"/>
</dbReference>
<dbReference type="EMBL" id="QWET01000015">
    <property type="protein sequence ID" value="RIH63916.1"/>
    <property type="molecule type" value="Genomic_DNA"/>
</dbReference>
<dbReference type="RefSeq" id="WP_119351171.1">
    <property type="nucleotide sequence ID" value="NZ_QWET01000015.1"/>
</dbReference>
<accession>A0A399CXH6</accession>
<proteinExistence type="inferred from homology"/>
<dbReference type="InterPro" id="IPR011990">
    <property type="entry name" value="TPR-like_helical_dom_sf"/>
</dbReference>
<reference evidence="9 10" key="1">
    <citation type="journal article" date="2015" name="Int. J. Syst. Evol. Microbiol.">
        <title>Mariniphaga sediminis sp. nov., isolated from coastal sediment.</title>
        <authorList>
            <person name="Wang F.Q."/>
            <person name="Shen Q.Y."/>
            <person name="Chen G.J."/>
            <person name="Du Z.J."/>
        </authorList>
    </citation>
    <scope>NUCLEOTIDE SEQUENCE [LARGE SCALE GENOMIC DNA]</scope>
    <source>
        <strain evidence="9 10">SY21</strain>
    </source>
</reference>
<keyword evidence="3 6" id="KW-0732">Signal</keyword>
<comment type="similarity">
    <text evidence="2">Belongs to the SusD family.</text>
</comment>
<evidence type="ECO:0000256" key="2">
    <source>
        <dbReference type="ARBA" id="ARBA00006275"/>
    </source>
</evidence>
<evidence type="ECO:0000259" key="8">
    <source>
        <dbReference type="Pfam" id="PF14322"/>
    </source>
</evidence>
<gene>
    <name evidence="9" type="ORF">D1164_17410</name>
</gene>
<organism evidence="9 10">
    <name type="scientific">Mariniphaga sediminis</name>
    <dbReference type="NCBI Taxonomy" id="1628158"/>
    <lineage>
        <taxon>Bacteria</taxon>
        <taxon>Pseudomonadati</taxon>
        <taxon>Bacteroidota</taxon>
        <taxon>Bacteroidia</taxon>
        <taxon>Marinilabiliales</taxon>
        <taxon>Prolixibacteraceae</taxon>
        <taxon>Mariniphaga</taxon>
    </lineage>
</organism>
<evidence type="ECO:0000256" key="3">
    <source>
        <dbReference type="ARBA" id="ARBA00022729"/>
    </source>
</evidence>
<evidence type="ECO:0000259" key="7">
    <source>
        <dbReference type="Pfam" id="PF07980"/>
    </source>
</evidence>
<dbReference type="PROSITE" id="PS51257">
    <property type="entry name" value="PROKAR_LIPOPROTEIN"/>
    <property type="match status" value="1"/>
</dbReference>